<reference evidence="5" key="1">
    <citation type="submission" date="2014-09" db="EMBL/GenBank/DDBJ databases">
        <authorList>
            <person name="Sharma Rahul"/>
            <person name="Thines Marco"/>
        </authorList>
    </citation>
    <scope>NUCLEOTIDE SEQUENCE [LARGE SCALE GENOMIC DNA]</scope>
</reference>
<evidence type="ECO:0000256" key="1">
    <source>
        <dbReference type="ARBA" id="ARBA00022737"/>
    </source>
</evidence>
<evidence type="ECO:0000256" key="2">
    <source>
        <dbReference type="ARBA" id="ARBA00023043"/>
    </source>
</evidence>
<evidence type="ECO:0000313" key="5">
    <source>
        <dbReference type="Proteomes" id="UP000054928"/>
    </source>
</evidence>
<dbReference type="GeneID" id="36408201"/>
<name>A0A0P1APG9_PLAHL</name>
<dbReference type="GO" id="GO:0016301">
    <property type="term" value="F:kinase activity"/>
    <property type="evidence" value="ECO:0007669"/>
    <property type="project" value="UniProtKB-KW"/>
</dbReference>
<dbReference type="Gene3D" id="1.25.40.20">
    <property type="entry name" value="Ankyrin repeat-containing domain"/>
    <property type="match status" value="2"/>
</dbReference>
<feature type="repeat" description="ANK" evidence="3">
    <location>
        <begin position="150"/>
        <end position="184"/>
    </location>
</feature>
<keyword evidence="4" id="KW-0418">Kinase</keyword>
<dbReference type="PROSITE" id="PS50088">
    <property type="entry name" value="ANK_REPEAT"/>
    <property type="match status" value="1"/>
</dbReference>
<evidence type="ECO:0000256" key="3">
    <source>
        <dbReference type="PROSITE-ProRule" id="PRU00023"/>
    </source>
</evidence>
<keyword evidence="1" id="KW-0677">Repeat</keyword>
<dbReference type="AlphaFoldDB" id="A0A0P1APG9"/>
<dbReference type="InterPro" id="IPR036770">
    <property type="entry name" value="Ankyrin_rpt-contain_sf"/>
</dbReference>
<dbReference type="OMA" id="HKANFNI"/>
<proteinExistence type="predicted"/>
<dbReference type="STRING" id="4781.A0A0P1APG9"/>
<dbReference type="OrthoDB" id="194358at2759"/>
<dbReference type="EMBL" id="CCYD01000645">
    <property type="protein sequence ID" value="CEG42910.1"/>
    <property type="molecule type" value="Genomic_DNA"/>
</dbReference>
<accession>A0A0P1APG9</accession>
<protein>
    <submittedName>
        <fullName evidence="4">Tyrosine kinase specific for activated (GTP-bound) p21cdc42Hs</fullName>
    </submittedName>
</protein>
<dbReference type="InterPro" id="IPR002110">
    <property type="entry name" value="Ankyrin_rpt"/>
</dbReference>
<dbReference type="SMART" id="SM00248">
    <property type="entry name" value="ANK"/>
    <property type="match status" value="6"/>
</dbReference>
<dbReference type="RefSeq" id="XP_024579279.1">
    <property type="nucleotide sequence ID" value="XM_024728842.1"/>
</dbReference>
<dbReference type="PANTHER" id="PTHR24198">
    <property type="entry name" value="ANKYRIN REPEAT AND PROTEIN KINASE DOMAIN-CONTAINING PROTEIN"/>
    <property type="match status" value="1"/>
</dbReference>
<dbReference type="SUPFAM" id="SSF48403">
    <property type="entry name" value="Ankyrin repeat"/>
    <property type="match status" value="1"/>
</dbReference>
<keyword evidence="5" id="KW-1185">Reference proteome</keyword>
<dbReference type="Proteomes" id="UP000054928">
    <property type="component" value="Unassembled WGS sequence"/>
</dbReference>
<dbReference type="PANTHER" id="PTHR24198:SF165">
    <property type="entry name" value="ANKYRIN REPEAT-CONTAINING PROTEIN-RELATED"/>
    <property type="match status" value="1"/>
</dbReference>
<keyword evidence="4" id="KW-0808">Transferase</keyword>
<organism evidence="4 5">
    <name type="scientific">Plasmopara halstedii</name>
    <name type="common">Downy mildew of sunflower</name>
    <dbReference type="NCBI Taxonomy" id="4781"/>
    <lineage>
        <taxon>Eukaryota</taxon>
        <taxon>Sar</taxon>
        <taxon>Stramenopiles</taxon>
        <taxon>Oomycota</taxon>
        <taxon>Peronosporomycetes</taxon>
        <taxon>Peronosporales</taxon>
        <taxon>Peronosporaceae</taxon>
        <taxon>Plasmopara</taxon>
    </lineage>
</organism>
<dbReference type="Pfam" id="PF12796">
    <property type="entry name" value="Ank_2"/>
    <property type="match status" value="1"/>
</dbReference>
<evidence type="ECO:0000313" key="4">
    <source>
        <dbReference type="EMBL" id="CEG42910.1"/>
    </source>
</evidence>
<sequence length="435" mass="48475">MNSKHAALWDEVQGPCETPMLQAALGADVDPTALLDGWTPIHFLCENCLVKPAARTEGLRLLLLANFDANVVDERGWSALHLLCTNKSGSEEDLVPSIHQLLSAGANVDLQTSDNKKSALHFLCGNEALSIDTLEAVLQAKPDLNLVDSHGNVALHYLAENCFVSNRMFSLMLEAGANLNHQNHFQSTPTHYICQNSRVTGIVIRELLKHKANFNIKNNIGYTPIHYLCENNVLTVDMLKEILRDKHVNITITNSLGKLASDCIPFQNHDCRAYLQKFVAPNLNRASGNITASSPIGGEDPNELPEPLKKTLTAWNASLPPFDEAFYNAISCEAAFESIYVEVQEISRRACDTPGDIAAFTSWKKSLGKWRNCILLAYAALIPPDIWHRYAELFQRPVPSDMLKLRGEIEKAWMQYPDQIQRRGRFEALSGVFNN</sequence>
<keyword evidence="2 3" id="KW-0040">ANK repeat</keyword>